<dbReference type="Pfam" id="PF05193">
    <property type="entry name" value="Peptidase_M16_C"/>
    <property type="match status" value="1"/>
</dbReference>
<dbReference type="GO" id="GO:0046872">
    <property type="term" value="F:metal ion binding"/>
    <property type="evidence" value="ECO:0007669"/>
    <property type="project" value="InterPro"/>
</dbReference>
<dbReference type="Pfam" id="PF00675">
    <property type="entry name" value="Peptidase_M16"/>
    <property type="match status" value="1"/>
</dbReference>
<feature type="domain" description="Peptidase M16 C-terminal" evidence="2">
    <location>
        <begin position="145"/>
        <end position="320"/>
    </location>
</feature>
<dbReference type="EMBL" id="CP016503">
    <property type="protein sequence ID" value="ANV98728.1"/>
    <property type="molecule type" value="Genomic_DNA"/>
</dbReference>
<dbReference type="SUPFAM" id="SSF63411">
    <property type="entry name" value="LuxS/MPP-like metallohydrolase"/>
    <property type="match status" value="2"/>
</dbReference>
<dbReference type="PANTHER" id="PTHR11851:SF225">
    <property type="entry name" value="NON-PEPTIDASE HOMOLOG YMXG"/>
    <property type="match status" value="1"/>
</dbReference>
<evidence type="ECO:0000313" key="4">
    <source>
        <dbReference type="Proteomes" id="UP000092884"/>
    </source>
</evidence>
<protein>
    <submittedName>
        <fullName evidence="3">Peptidase M16</fullName>
    </submittedName>
</protein>
<dbReference type="InterPro" id="IPR050361">
    <property type="entry name" value="MPP/UQCRC_Complex"/>
</dbReference>
<proteinExistence type="predicted"/>
<organism evidence="3 4">
    <name type="scientific">Helicobacter enhydrae</name>
    <dbReference type="NCBI Taxonomy" id="222136"/>
    <lineage>
        <taxon>Bacteria</taxon>
        <taxon>Pseudomonadati</taxon>
        <taxon>Campylobacterota</taxon>
        <taxon>Epsilonproteobacteria</taxon>
        <taxon>Campylobacterales</taxon>
        <taxon>Helicobacteraceae</taxon>
        <taxon>Helicobacter</taxon>
    </lineage>
</organism>
<dbReference type="InterPro" id="IPR011765">
    <property type="entry name" value="Pept_M16_N"/>
</dbReference>
<dbReference type="PANTHER" id="PTHR11851">
    <property type="entry name" value="METALLOPROTEASE"/>
    <property type="match status" value="1"/>
</dbReference>
<evidence type="ECO:0000259" key="2">
    <source>
        <dbReference type="Pfam" id="PF05193"/>
    </source>
</evidence>
<reference evidence="4" key="1">
    <citation type="submission" date="2016-07" db="EMBL/GenBank/DDBJ databases">
        <authorList>
            <person name="Florea S."/>
            <person name="Webb J.S."/>
            <person name="Jaromczyk J."/>
            <person name="Schardl C.L."/>
        </authorList>
    </citation>
    <scope>NUCLEOTIDE SEQUENCE [LARGE SCALE GENOMIC DNA]</scope>
    <source>
        <strain evidence="4">MIT 01-6242</strain>
    </source>
</reference>
<accession>A0A1B1U7H8</accession>
<name>A0A1B1U7H8_9HELI</name>
<dbReference type="InterPro" id="IPR011249">
    <property type="entry name" value="Metalloenz_LuxS/M16"/>
</dbReference>
<gene>
    <name evidence="3" type="ORF">BBW65_01750</name>
</gene>
<dbReference type="AlphaFoldDB" id="A0A1B1U7H8"/>
<dbReference type="Gene3D" id="3.30.830.10">
    <property type="entry name" value="Metalloenzyme, LuxS/M16 peptidase-like"/>
    <property type="match status" value="2"/>
</dbReference>
<keyword evidence="4" id="KW-1185">Reference proteome</keyword>
<sequence>MPTGNIELLFSRSGSAYTGEKQGLASLSSALLNEGTKELGATKFADLLEQDAITLHAYSTKEFLEISLSFLKEKQAQSLKLLGDLLKSPNLTKNTLEKLQKQTISSILANESNFDYLANLGLSQILFANTPLQYPAIGTIPSVKSITLDQIKEHLSSSLSLKRLSIIIGGDMDIDSTLQELSNILSTLPIGNKPALTAYQANSTTQTKTQYKPTEQAYIYFGTPFHLKNYKEEAHKAKVMSFILGASGFGSRMMETIRVKHGLAYSAYMRINLSPLANYATGYMQTKISNQTQSIQLVREIIEEFVKNGATQEELDGAKNFLLGSEPLRNETLSQRLDSAFANYNRGLELDYNKIELQKIQDLTLKELNDYIKSHKEILELSFSIITE</sequence>
<dbReference type="Proteomes" id="UP000092884">
    <property type="component" value="Chromosome"/>
</dbReference>
<dbReference type="STRING" id="222136.BBW65_01750"/>
<dbReference type="InterPro" id="IPR007863">
    <property type="entry name" value="Peptidase_M16_C"/>
</dbReference>
<evidence type="ECO:0000259" key="1">
    <source>
        <dbReference type="Pfam" id="PF00675"/>
    </source>
</evidence>
<dbReference type="KEGG" id="het:BBW65_01750"/>
<evidence type="ECO:0000313" key="3">
    <source>
        <dbReference type="EMBL" id="ANV98728.1"/>
    </source>
</evidence>
<feature type="domain" description="Peptidase M16 N-terminal" evidence="1">
    <location>
        <begin position="12"/>
        <end position="139"/>
    </location>
</feature>